<proteinExistence type="predicted"/>
<dbReference type="SMART" id="SM00317">
    <property type="entry name" value="SET"/>
    <property type="match status" value="1"/>
</dbReference>
<dbReference type="PROSITE" id="PS50280">
    <property type="entry name" value="SET"/>
    <property type="match status" value="1"/>
</dbReference>
<accession>A0A2H3ITR2</accession>
<dbReference type="OrthoDB" id="5792673at2759"/>
<dbReference type="Proteomes" id="UP000218811">
    <property type="component" value="Unassembled WGS sequence"/>
</dbReference>
<dbReference type="Gene3D" id="2.170.270.10">
    <property type="entry name" value="SET domain"/>
    <property type="match status" value="1"/>
</dbReference>
<evidence type="ECO:0000259" key="1">
    <source>
        <dbReference type="PROSITE" id="PS50280"/>
    </source>
</evidence>
<dbReference type="EMBL" id="KB467831">
    <property type="protein sequence ID" value="PCH33376.1"/>
    <property type="molecule type" value="Genomic_DNA"/>
</dbReference>
<name>A0A2H3ITR2_WOLCO</name>
<dbReference type="STRING" id="742152.A0A2H3ITR2"/>
<dbReference type="InterPro" id="IPR046341">
    <property type="entry name" value="SET_dom_sf"/>
</dbReference>
<feature type="domain" description="SET" evidence="1">
    <location>
        <begin position="58"/>
        <end position="179"/>
    </location>
</feature>
<protein>
    <submittedName>
        <fullName evidence="2">SET domain protein</fullName>
    </submittedName>
</protein>
<dbReference type="Pfam" id="PF00856">
    <property type="entry name" value="SET"/>
    <property type="match status" value="1"/>
</dbReference>
<dbReference type="SUPFAM" id="SSF82199">
    <property type="entry name" value="SET domain"/>
    <property type="match status" value="1"/>
</dbReference>
<organism evidence="2 3">
    <name type="scientific">Wolfiporia cocos (strain MD-104)</name>
    <name type="common">Brown rot fungus</name>
    <dbReference type="NCBI Taxonomy" id="742152"/>
    <lineage>
        <taxon>Eukaryota</taxon>
        <taxon>Fungi</taxon>
        <taxon>Dikarya</taxon>
        <taxon>Basidiomycota</taxon>
        <taxon>Agaricomycotina</taxon>
        <taxon>Agaricomycetes</taxon>
        <taxon>Polyporales</taxon>
        <taxon>Phaeolaceae</taxon>
        <taxon>Wolfiporia</taxon>
    </lineage>
</organism>
<evidence type="ECO:0000313" key="3">
    <source>
        <dbReference type="Proteomes" id="UP000218811"/>
    </source>
</evidence>
<dbReference type="AlphaFoldDB" id="A0A2H3ITR2"/>
<reference evidence="2 3" key="1">
    <citation type="journal article" date="2012" name="Science">
        <title>The Paleozoic origin of enzymatic lignin decomposition reconstructed from 31 fungal genomes.</title>
        <authorList>
            <person name="Floudas D."/>
            <person name="Binder M."/>
            <person name="Riley R."/>
            <person name="Barry K."/>
            <person name="Blanchette R.A."/>
            <person name="Henrissat B."/>
            <person name="Martinez A.T."/>
            <person name="Otillar R."/>
            <person name="Spatafora J.W."/>
            <person name="Yadav J.S."/>
            <person name="Aerts A."/>
            <person name="Benoit I."/>
            <person name="Boyd A."/>
            <person name="Carlson A."/>
            <person name="Copeland A."/>
            <person name="Coutinho P.M."/>
            <person name="de Vries R.P."/>
            <person name="Ferreira P."/>
            <person name="Findley K."/>
            <person name="Foster B."/>
            <person name="Gaskell J."/>
            <person name="Glotzer D."/>
            <person name="Gorecki P."/>
            <person name="Heitman J."/>
            <person name="Hesse C."/>
            <person name="Hori C."/>
            <person name="Igarashi K."/>
            <person name="Jurgens J.A."/>
            <person name="Kallen N."/>
            <person name="Kersten P."/>
            <person name="Kohler A."/>
            <person name="Kuees U."/>
            <person name="Kumar T.K.A."/>
            <person name="Kuo A."/>
            <person name="LaButti K."/>
            <person name="Larrondo L.F."/>
            <person name="Lindquist E."/>
            <person name="Ling A."/>
            <person name="Lombard V."/>
            <person name="Lucas S."/>
            <person name="Lundell T."/>
            <person name="Martin R."/>
            <person name="McLaughlin D.J."/>
            <person name="Morgenstern I."/>
            <person name="Morin E."/>
            <person name="Murat C."/>
            <person name="Nagy L.G."/>
            <person name="Nolan M."/>
            <person name="Ohm R.A."/>
            <person name="Patyshakuliyeva A."/>
            <person name="Rokas A."/>
            <person name="Ruiz-Duenas F.J."/>
            <person name="Sabat G."/>
            <person name="Salamov A."/>
            <person name="Samejima M."/>
            <person name="Schmutz J."/>
            <person name="Slot J.C."/>
            <person name="St John F."/>
            <person name="Stenlid J."/>
            <person name="Sun H."/>
            <person name="Sun S."/>
            <person name="Syed K."/>
            <person name="Tsang A."/>
            <person name="Wiebenga A."/>
            <person name="Young D."/>
            <person name="Pisabarro A."/>
            <person name="Eastwood D.C."/>
            <person name="Martin F."/>
            <person name="Cullen D."/>
            <person name="Grigoriev I.V."/>
            <person name="Hibbett D.S."/>
        </authorList>
    </citation>
    <scope>NUCLEOTIDE SEQUENCE [LARGE SCALE GENOMIC DNA]</scope>
    <source>
        <strain evidence="2 3">MD-104</strain>
    </source>
</reference>
<sequence>MHSTSKSSKGLHTPPHWPSHIRYISKQLYHSSVLPDIRRQICPQSSAMSEDGGCSSRSLVAIRLISDPTHPANGQYGLFAAKKIPPRTHILDYAGEVHCDDRPESDYDLSLYRTQNGISVGVDARAMGNEARFVNDYRGIKPKPNAAFEERTMAGELRMSVVSGSEFIKKGDEILVSYGKSWWRARSEGTSATG</sequence>
<gene>
    <name evidence="2" type="ORF">WOLCODRAFT_63938</name>
</gene>
<dbReference type="InterPro" id="IPR001214">
    <property type="entry name" value="SET_dom"/>
</dbReference>
<evidence type="ECO:0000313" key="2">
    <source>
        <dbReference type="EMBL" id="PCH33376.1"/>
    </source>
</evidence>
<keyword evidence="3" id="KW-1185">Reference proteome</keyword>
<dbReference type="OMA" id="WCERWGE"/>